<dbReference type="InterPro" id="IPR007085">
    <property type="entry name" value="DNA/pantothenate-metab_flavo_C"/>
</dbReference>
<reference evidence="7" key="1">
    <citation type="journal article" date="2023" name="Front. Microbiol.">
        <title>Genome analysis of Candidatus Aschnera chinzeii, the bacterial endosymbiont of the blood-sucking bat fly Penicillidia jenynsii (Insecta: Diptera: Nycteribiidae).</title>
        <authorList>
            <person name="Koga R."/>
            <person name="Moriyama M."/>
            <person name="Nozaki T."/>
            <person name="Fukatsu T."/>
        </authorList>
    </citation>
    <scope>NUCLEOTIDE SEQUENCE</scope>
    <source>
        <strain evidence="7">Kw-01</strain>
    </source>
</reference>
<feature type="binding site" evidence="3">
    <location>
        <position position="287"/>
    </location>
    <ligand>
        <name>CTP</name>
        <dbReference type="ChEBI" id="CHEBI:37563"/>
    </ligand>
</feature>
<keyword evidence="2 3" id="KW-0456">Lyase</keyword>
<keyword evidence="3" id="KW-0460">Magnesium</keyword>
<dbReference type="Gene3D" id="3.40.50.1950">
    <property type="entry name" value="Flavin prenyltransferase-like"/>
    <property type="match status" value="1"/>
</dbReference>
<dbReference type="InterPro" id="IPR035929">
    <property type="entry name" value="CoaB-like_sf"/>
</dbReference>
<dbReference type="PANTHER" id="PTHR14359:SF6">
    <property type="entry name" value="PHOSPHOPANTOTHENOYLCYSTEINE DECARBOXYLASE"/>
    <property type="match status" value="1"/>
</dbReference>
<dbReference type="GO" id="GO:0004632">
    <property type="term" value="F:phosphopantothenate--cysteine ligase activity"/>
    <property type="evidence" value="ECO:0007669"/>
    <property type="project" value="UniProtKB-UniRule"/>
</dbReference>
<organism evidence="7">
    <name type="scientific">Candidatus Aschnera chinzeii</name>
    <dbReference type="NCBI Taxonomy" id="1485666"/>
    <lineage>
        <taxon>Bacteria</taxon>
        <taxon>Pseudomonadati</taxon>
        <taxon>Pseudomonadota</taxon>
        <taxon>Gammaproteobacteria</taxon>
        <taxon>Enterobacterales</taxon>
        <taxon>Enterobacteriaceae</taxon>
        <taxon>Candidatus Aschnera</taxon>
    </lineage>
</organism>
<dbReference type="SUPFAM" id="SSF52507">
    <property type="entry name" value="Homo-oligomeric flavin-containing Cys decarboxylases, HFCD"/>
    <property type="match status" value="1"/>
</dbReference>
<dbReference type="GO" id="GO:0015937">
    <property type="term" value="P:coenzyme A biosynthetic process"/>
    <property type="evidence" value="ECO:0007669"/>
    <property type="project" value="UniProtKB-UniRule"/>
</dbReference>
<evidence type="ECO:0000256" key="3">
    <source>
        <dbReference type="HAMAP-Rule" id="MF_02225"/>
    </source>
</evidence>
<feature type="binding site" evidence="3">
    <location>
        <position position="346"/>
    </location>
    <ligand>
        <name>CTP</name>
        <dbReference type="ChEBI" id="CHEBI:37563"/>
    </ligand>
</feature>
<dbReference type="EC" id="6.3.2.5" evidence="3"/>
<feature type="binding site" evidence="3">
    <location>
        <begin position="313"/>
        <end position="316"/>
    </location>
    <ligand>
        <name>CTP</name>
        <dbReference type="ChEBI" id="CHEBI:37563"/>
    </ligand>
</feature>
<dbReference type="AlphaFoldDB" id="A0AAT9G526"/>
<feature type="domain" description="DNA/pantothenate metabolism flavoprotein C-terminal" evidence="6">
    <location>
        <begin position="197"/>
        <end position="403"/>
    </location>
</feature>
<comment type="similarity">
    <text evidence="3 4">In the N-terminal section; belongs to the HFCD (homo-oligomeric flavin containing Cys decarboxylase) superfamily.</text>
</comment>
<feature type="binding site" evidence="3">
    <location>
        <position position="297"/>
    </location>
    <ligand>
        <name>CTP</name>
        <dbReference type="ChEBI" id="CHEBI:37563"/>
    </ligand>
</feature>
<dbReference type="NCBIfam" id="TIGR00521">
    <property type="entry name" value="coaBC_dfp"/>
    <property type="match status" value="1"/>
</dbReference>
<comment type="pathway">
    <text evidence="3 4">Cofactor biosynthesis; coenzyme A biosynthesis; CoA from (R)-pantothenate: step 2/5.</text>
</comment>
<dbReference type="Pfam" id="PF04127">
    <property type="entry name" value="DFP"/>
    <property type="match status" value="1"/>
</dbReference>
<dbReference type="EMBL" id="AP028961">
    <property type="protein sequence ID" value="BET44831.1"/>
    <property type="molecule type" value="Genomic_DNA"/>
</dbReference>
<proteinExistence type="inferred from homology"/>
<keyword evidence="3 4" id="KW-0285">Flavoprotein</keyword>
<dbReference type="GO" id="GO:0004633">
    <property type="term" value="F:phosphopantothenoylcysteine decarboxylase activity"/>
    <property type="evidence" value="ECO:0007669"/>
    <property type="project" value="UniProtKB-UniRule"/>
</dbReference>
<dbReference type="InterPro" id="IPR003382">
    <property type="entry name" value="Flavoprotein"/>
</dbReference>
<feature type="domain" description="Flavoprotein" evidence="5">
    <location>
        <begin position="14"/>
        <end position="184"/>
    </location>
</feature>
<keyword evidence="3 4" id="KW-0288">FMN</keyword>
<keyword evidence="3" id="KW-0511">Multifunctional enzyme</keyword>
<dbReference type="GO" id="GO:0071513">
    <property type="term" value="C:phosphopantothenoylcysteine decarboxylase complex"/>
    <property type="evidence" value="ECO:0007669"/>
    <property type="project" value="TreeGrafter"/>
</dbReference>
<dbReference type="EC" id="4.1.1.36" evidence="3"/>
<feature type="active site" description="Proton donor" evidence="3">
    <location>
        <position position="166"/>
    </location>
</feature>
<name>A0AAT9G526_9ENTR</name>
<protein>
    <recommendedName>
        <fullName evidence="3">Coenzyme A biosynthesis bifunctional protein CoaBC</fullName>
    </recommendedName>
    <alternativeName>
        <fullName evidence="3">DNA/pantothenate metabolism flavoprotein</fullName>
    </alternativeName>
    <alternativeName>
        <fullName evidence="3">Phosphopantothenoylcysteine synthetase/decarboxylase</fullName>
        <shortName evidence="3">PPCS-PPCDC</shortName>
    </alternativeName>
    <domain>
        <recommendedName>
            <fullName evidence="3">Phosphopantothenoylcysteine decarboxylase</fullName>
            <shortName evidence="3">PPC decarboxylase</shortName>
            <shortName evidence="3">PPC-DC</shortName>
            <ecNumber evidence="3">4.1.1.36</ecNumber>
        </recommendedName>
        <alternativeName>
            <fullName evidence="3">CoaC</fullName>
        </alternativeName>
    </domain>
    <domain>
        <recommendedName>
            <fullName evidence="3">Phosphopantothenate--cysteine ligase</fullName>
            <ecNumber evidence="3">6.3.2.5</ecNumber>
        </recommendedName>
        <alternativeName>
            <fullName evidence="3">CoaB</fullName>
        </alternativeName>
        <alternativeName>
            <fullName evidence="3">Phosphopantothenoylcysteine synthetase</fullName>
            <shortName evidence="3">PPC synthetase</shortName>
            <shortName evidence="3">PPC-S</shortName>
        </alternativeName>
    </domain>
</protein>
<keyword evidence="3" id="KW-0479">Metal-binding</keyword>
<evidence type="ECO:0000259" key="5">
    <source>
        <dbReference type="Pfam" id="PF02441"/>
    </source>
</evidence>
<dbReference type="GO" id="GO:0010181">
    <property type="term" value="F:FMN binding"/>
    <property type="evidence" value="ECO:0007669"/>
    <property type="project" value="UniProtKB-UniRule"/>
</dbReference>
<dbReference type="PANTHER" id="PTHR14359">
    <property type="entry name" value="HOMO-OLIGOMERIC FLAVIN CONTAINING CYS DECARBOXYLASE FAMILY"/>
    <property type="match status" value="1"/>
</dbReference>
<dbReference type="Pfam" id="PF02441">
    <property type="entry name" value="Flavoprotein"/>
    <property type="match status" value="1"/>
</dbReference>
<dbReference type="InterPro" id="IPR036551">
    <property type="entry name" value="Flavin_trans-like"/>
</dbReference>
<comment type="catalytic activity">
    <reaction evidence="3 4">
        <text>(R)-4'-phosphopantothenate + L-cysteine + CTP = N-[(R)-4-phosphopantothenoyl]-L-cysteine + CMP + diphosphate + H(+)</text>
        <dbReference type="Rhea" id="RHEA:19397"/>
        <dbReference type="ChEBI" id="CHEBI:10986"/>
        <dbReference type="ChEBI" id="CHEBI:15378"/>
        <dbReference type="ChEBI" id="CHEBI:33019"/>
        <dbReference type="ChEBI" id="CHEBI:35235"/>
        <dbReference type="ChEBI" id="CHEBI:37563"/>
        <dbReference type="ChEBI" id="CHEBI:59458"/>
        <dbReference type="ChEBI" id="CHEBI:60377"/>
        <dbReference type="EC" id="6.3.2.5"/>
    </reaction>
</comment>
<dbReference type="HAMAP" id="MF_02225">
    <property type="entry name" value="CoaBC"/>
    <property type="match status" value="1"/>
</dbReference>
<dbReference type="Gene3D" id="3.40.50.10300">
    <property type="entry name" value="CoaB-like"/>
    <property type="match status" value="1"/>
</dbReference>
<comment type="similarity">
    <text evidence="3 4">In the C-terminal section; belongs to the PPC synthetase family.</text>
</comment>
<keyword evidence="1 3" id="KW-0210">Decarboxylase</keyword>
<evidence type="ECO:0000256" key="1">
    <source>
        <dbReference type="ARBA" id="ARBA00022793"/>
    </source>
</evidence>
<evidence type="ECO:0000256" key="4">
    <source>
        <dbReference type="RuleBase" id="RU364078"/>
    </source>
</evidence>
<comment type="catalytic activity">
    <reaction evidence="3 4">
        <text>N-[(R)-4-phosphopantothenoyl]-L-cysteine + H(+) = (R)-4'-phosphopantetheine + CO2</text>
        <dbReference type="Rhea" id="RHEA:16793"/>
        <dbReference type="ChEBI" id="CHEBI:15378"/>
        <dbReference type="ChEBI" id="CHEBI:16526"/>
        <dbReference type="ChEBI" id="CHEBI:59458"/>
        <dbReference type="ChEBI" id="CHEBI:61723"/>
        <dbReference type="EC" id="4.1.1.36"/>
    </reaction>
</comment>
<comment type="function">
    <text evidence="3">Catalyzes two sequential steps in the biosynthesis of coenzyme A. In the first step cysteine is conjugated to 4'-phosphopantothenate to form 4-phosphopantothenoylcysteine. In the second step the latter compound is decarboxylated to form 4'-phosphopantotheine.</text>
</comment>
<feature type="region of interest" description="Phosphopantothenate--cysteine ligase" evidence="3">
    <location>
        <begin position="199"/>
        <end position="411"/>
    </location>
</feature>
<dbReference type="GO" id="GO:0015941">
    <property type="term" value="P:pantothenate catabolic process"/>
    <property type="evidence" value="ECO:0007669"/>
    <property type="project" value="InterPro"/>
</dbReference>
<dbReference type="GO" id="GO:0046872">
    <property type="term" value="F:metal ion binding"/>
    <property type="evidence" value="ECO:0007669"/>
    <property type="project" value="UniProtKB-KW"/>
</dbReference>
<comment type="function">
    <text evidence="4">Catalyzes two steps in the biosynthesis of coenzyme A. In the first step cysteine is conjugated to 4'-phosphopantothenate to form 4-phosphopantothenoylcysteine, in the latter compound is decarboxylated to form 4'-phosphopantotheine.</text>
</comment>
<reference evidence="7" key="2">
    <citation type="submission" date="2023-10" db="EMBL/GenBank/DDBJ databases">
        <authorList>
            <person name="Koga R."/>
            <person name="Fukatsu T."/>
        </authorList>
    </citation>
    <scope>NUCLEOTIDE SEQUENCE</scope>
    <source>
        <strain evidence="7">Kw-01</strain>
    </source>
</reference>
<comment type="caution">
    <text evidence="3">Lacks conserved residue(s) required for the propagation of feature annotation.</text>
</comment>
<comment type="cofactor">
    <cofactor evidence="3">
        <name>Mg(2+)</name>
        <dbReference type="ChEBI" id="CHEBI:18420"/>
    </cofactor>
</comment>
<feature type="binding site" evidence="3">
    <location>
        <position position="332"/>
    </location>
    <ligand>
        <name>CTP</name>
        <dbReference type="ChEBI" id="CHEBI:37563"/>
    </ligand>
</feature>
<evidence type="ECO:0000256" key="2">
    <source>
        <dbReference type="ARBA" id="ARBA00023239"/>
    </source>
</evidence>
<sequence>MNIQFYNPVNLTGKNIIIGISGSIAAYKIPELISNLRKSGANVRVIMTIAAKSFISPLTLEIISGNAVLIDLFTNKTSLAINHIKYAKWAHIIILVPASANLIARLAIGMTNDLLTTICLASTATIAVVPAMNKQMFAAYVTKQNIKTLKQRGILIWGPNNGLQACGDNGYGRMIEPYDILKLIKKFFNKKQDMLNINITITAGPTHEKIDIIRYMSNYSSGKMGFAVAKAAAERGAKVTLITGPVNLSTPLNIKRINIISALDMYREVHNIIHHQNIFISCAAVSDYRPKIFKNKKIKKNDNIIFMPLIKNPDIVSSVGKLIKDRPYVVGFAAETKDIKKYARIKLISKNLDLICANNIALNDRGFNAKKNKLYLIWKDKEISLPYDYKTKLGHYLLDNIIKDYEKKYKN</sequence>
<dbReference type="InterPro" id="IPR005252">
    <property type="entry name" value="CoaBC"/>
</dbReference>
<accession>A0AAT9G526</accession>
<keyword evidence="3 4" id="KW-0436">Ligase</keyword>
<gene>
    <name evidence="3 7" type="primary">coaBC</name>
    <name evidence="7" type="ORF">ACHINZ_5060</name>
</gene>
<comment type="cofactor">
    <cofactor evidence="3">
        <name>FMN</name>
        <dbReference type="ChEBI" id="CHEBI:58210"/>
    </cofactor>
    <text evidence="3">Binds 1 FMN per subunit.</text>
</comment>
<feature type="region of interest" description="Phosphopantothenoylcysteine decarboxylase" evidence="3">
    <location>
        <begin position="1"/>
        <end position="198"/>
    </location>
</feature>
<feature type="binding site" evidence="3">
    <location>
        <position position="350"/>
    </location>
    <ligand>
        <name>CTP</name>
        <dbReference type="ChEBI" id="CHEBI:37563"/>
    </ligand>
</feature>
<comment type="pathway">
    <text evidence="3 4">Cofactor biosynthesis; coenzyme A biosynthesis; CoA from (R)-pantothenate: step 3/5.</text>
</comment>
<evidence type="ECO:0000313" key="7">
    <source>
        <dbReference type="EMBL" id="BET44831.1"/>
    </source>
</evidence>
<dbReference type="SUPFAM" id="SSF102645">
    <property type="entry name" value="CoaB-like"/>
    <property type="match status" value="1"/>
</dbReference>
<evidence type="ECO:0000259" key="6">
    <source>
        <dbReference type="Pfam" id="PF04127"/>
    </source>
</evidence>